<dbReference type="CDD" id="cd00130">
    <property type="entry name" value="PAS"/>
    <property type="match status" value="2"/>
</dbReference>
<dbReference type="PRINTS" id="PR00344">
    <property type="entry name" value="BCTRLSENSOR"/>
</dbReference>
<evidence type="ECO:0000256" key="2">
    <source>
        <dbReference type="ARBA" id="ARBA00022679"/>
    </source>
</evidence>
<dbReference type="Pfam" id="PF02518">
    <property type="entry name" value="HATPase_c"/>
    <property type="match status" value="1"/>
</dbReference>
<evidence type="ECO:0000256" key="6">
    <source>
        <dbReference type="ARBA" id="ARBA00023012"/>
    </source>
</evidence>
<keyword evidence="1" id="KW-0597">Phosphoprotein</keyword>
<dbReference type="Pfam" id="PF00512">
    <property type="entry name" value="HisKA"/>
    <property type="match status" value="1"/>
</dbReference>
<dbReference type="Gene3D" id="3.40.50.2300">
    <property type="match status" value="2"/>
</dbReference>
<dbReference type="PANTHER" id="PTHR43065:SF42">
    <property type="entry name" value="TWO-COMPONENT SENSOR PPRA"/>
    <property type="match status" value="1"/>
</dbReference>
<dbReference type="NCBIfam" id="TIGR00229">
    <property type="entry name" value="sensory_box"/>
    <property type="match status" value="2"/>
</dbReference>
<dbReference type="InterPro" id="IPR001610">
    <property type="entry name" value="PAC"/>
</dbReference>
<dbReference type="GO" id="GO:0005524">
    <property type="term" value="F:ATP binding"/>
    <property type="evidence" value="ECO:0007669"/>
    <property type="project" value="UniProtKB-KW"/>
</dbReference>
<dbReference type="CDD" id="cd00082">
    <property type="entry name" value="HisKA"/>
    <property type="match status" value="1"/>
</dbReference>
<feature type="domain" description="Response regulatory" evidence="8">
    <location>
        <begin position="653"/>
        <end position="768"/>
    </location>
</feature>
<dbReference type="InterPro" id="IPR013655">
    <property type="entry name" value="PAS_fold_3"/>
</dbReference>
<dbReference type="GO" id="GO:0000155">
    <property type="term" value="F:phosphorelay sensor kinase activity"/>
    <property type="evidence" value="ECO:0007669"/>
    <property type="project" value="InterPro"/>
</dbReference>
<evidence type="ECO:0000256" key="3">
    <source>
        <dbReference type="ARBA" id="ARBA00022741"/>
    </source>
</evidence>
<organism evidence="11">
    <name type="scientific">mine drainage metagenome</name>
    <dbReference type="NCBI Taxonomy" id="410659"/>
    <lineage>
        <taxon>unclassified sequences</taxon>
        <taxon>metagenomes</taxon>
        <taxon>ecological metagenomes</taxon>
    </lineage>
</organism>
<dbReference type="CDD" id="cd00156">
    <property type="entry name" value="REC"/>
    <property type="match status" value="1"/>
</dbReference>
<feature type="domain" description="Response regulatory" evidence="8">
    <location>
        <begin position="10"/>
        <end position="126"/>
    </location>
</feature>
<dbReference type="SUPFAM" id="SSF55874">
    <property type="entry name" value="ATPase domain of HSP90 chaperone/DNA topoisomerase II/histidine kinase"/>
    <property type="match status" value="1"/>
</dbReference>
<evidence type="ECO:0000256" key="5">
    <source>
        <dbReference type="ARBA" id="ARBA00022840"/>
    </source>
</evidence>
<name>A0A1J5SQ09_9ZZZZ</name>
<dbReference type="InterPro" id="IPR001789">
    <property type="entry name" value="Sig_transdc_resp-reg_receiver"/>
</dbReference>
<reference evidence="11" key="1">
    <citation type="submission" date="2016-10" db="EMBL/GenBank/DDBJ databases">
        <title>Sequence of Gallionella enrichment culture.</title>
        <authorList>
            <person name="Poehlein A."/>
            <person name="Muehling M."/>
            <person name="Daniel R."/>
        </authorList>
    </citation>
    <scope>NUCLEOTIDE SEQUENCE</scope>
</reference>
<keyword evidence="3" id="KW-0547">Nucleotide-binding</keyword>
<feature type="domain" description="PAC" evidence="10">
    <location>
        <begin position="341"/>
        <end position="393"/>
    </location>
</feature>
<accession>A0A1J5SQ09</accession>
<dbReference type="InterPro" id="IPR036097">
    <property type="entry name" value="HisK_dim/P_sf"/>
</dbReference>
<dbReference type="SMART" id="SM00388">
    <property type="entry name" value="HisKA"/>
    <property type="match status" value="1"/>
</dbReference>
<dbReference type="Gene3D" id="1.10.287.130">
    <property type="match status" value="1"/>
</dbReference>
<gene>
    <name evidence="11" type="ORF">GALL_141330</name>
</gene>
<dbReference type="GO" id="GO:0006355">
    <property type="term" value="P:regulation of DNA-templated transcription"/>
    <property type="evidence" value="ECO:0007669"/>
    <property type="project" value="InterPro"/>
</dbReference>
<keyword evidence="5" id="KW-0067">ATP-binding</keyword>
<evidence type="ECO:0000259" key="7">
    <source>
        <dbReference type="PROSITE" id="PS50109"/>
    </source>
</evidence>
<dbReference type="SMART" id="SM00091">
    <property type="entry name" value="PAS"/>
    <property type="match status" value="2"/>
</dbReference>
<dbReference type="InterPro" id="IPR004358">
    <property type="entry name" value="Sig_transdc_His_kin-like_C"/>
</dbReference>
<dbReference type="PROSITE" id="PS50113">
    <property type="entry name" value="PAC"/>
    <property type="match status" value="2"/>
</dbReference>
<keyword evidence="2" id="KW-0808">Transferase</keyword>
<evidence type="ECO:0000259" key="8">
    <source>
        <dbReference type="PROSITE" id="PS50110"/>
    </source>
</evidence>
<dbReference type="SMART" id="SM00387">
    <property type="entry name" value="HATPase_c"/>
    <property type="match status" value="1"/>
</dbReference>
<dbReference type="PANTHER" id="PTHR43065">
    <property type="entry name" value="SENSOR HISTIDINE KINASE"/>
    <property type="match status" value="1"/>
</dbReference>
<feature type="domain" description="PAS" evidence="9">
    <location>
        <begin position="265"/>
        <end position="314"/>
    </location>
</feature>
<keyword evidence="6" id="KW-0902">Two-component regulatory system</keyword>
<feature type="domain" description="PAC" evidence="10">
    <location>
        <begin position="219"/>
        <end position="271"/>
    </location>
</feature>
<protein>
    <submittedName>
        <fullName evidence="11">Blue-light-activated protein</fullName>
    </submittedName>
</protein>
<dbReference type="PROSITE" id="PS50110">
    <property type="entry name" value="RESPONSE_REGULATORY"/>
    <property type="match status" value="2"/>
</dbReference>
<dbReference type="Gene3D" id="3.30.450.20">
    <property type="entry name" value="PAS domain"/>
    <property type="match status" value="2"/>
</dbReference>
<dbReference type="AlphaFoldDB" id="A0A1J5SQ09"/>
<keyword evidence="4" id="KW-0418">Kinase</keyword>
<dbReference type="SMART" id="SM00448">
    <property type="entry name" value="REC"/>
    <property type="match status" value="2"/>
</dbReference>
<dbReference type="PROSITE" id="PS50109">
    <property type="entry name" value="HIS_KIN"/>
    <property type="match status" value="1"/>
</dbReference>
<evidence type="ECO:0000259" key="9">
    <source>
        <dbReference type="PROSITE" id="PS50112"/>
    </source>
</evidence>
<dbReference type="Pfam" id="PF00072">
    <property type="entry name" value="Response_reg"/>
    <property type="match status" value="2"/>
</dbReference>
<proteinExistence type="predicted"/>
<comment type="caution">
    <text evidence="11">The sequence shown here is derived from an EMBL/GenBank/DDBJ whole genome shotgun (WGS) entry which is preliminary data.</text>
</comment>
<dbReference type="SUPFAM" id="SSF55785">
    <property type="entry name" value="PYP-like sensor domain (PAS domain)"/>
    <property type="match status" value="2"/>
</dbReference>
<dbReference type="Pfam" id="PF00989">
    <property type="entry name" value="PAS"/>
    <property type="match status" value="1"/>
</dbReference>
<dbReference type="InterPro" id="IPR011006">
    <property type="entry name" value="CheY-like_superfamily"/>
</dbReference>
<dbReference type="InterPro" id="IPR003661">
    <property type="entry name" value="HisK_dim/P_dom"/>
</dbReference>
<dbReference type="InterPro" id="IPR003594">
    <property type="entry name" value="HATPase_dom"/>
</dbReference>
<dbReference type="InterPro" id="IPR013767">
    <property type="entry name" value="PAS_fold"/>
</dbReference>
<dbReference type="SUPFAM" id="SSF47384">
    <property type="entry name" value="Homodimeric domain of signal transducing histidine kinase"/>
    <property type="match status" value="1"/>
</dbReference>
<dbReference type="InterPro" id="IPR036890">
    <property type="entry name" value="HATPase_C_sf"/>
</dbReference>
<feature type="domain" description="PAS" evidence="9">
    <location>
        <begin position="144"/>
        <end position="213"/>
    </location>
</feature>
<sequence length="770" mass="84480">MTPPPLQPLRILYLEDDPVAVEMVRSLFAEEGVDCEIVHVDDRDGYLRVLAAHGFDLILSDFNLPSIDGFEALRLRDENAPATPFVVISGALGEQTAVDTLKKGATDFVLKDSLVRLPSVVRRAMCEAREHDQRLSAEEALKRSEERFRRLAENASDIIVRYACHPEPAIEYVNGAIHAVTGYLPEDFYGNPGLCLEVIHPDDRTLLEGRLRKPGVDPASLVVRWRGRDEHVAHIEQRLTPVFDEVGAVVAIEGIGRDITERILAEEQIRLLSEAIAQSPVGIVIVEPDDTLVFANRHLCELSGYTPLELRGRSTRLLFADNVAVEELNEMNARRAEGKPWSGELVLRAKDGTARQIRAMIAPLRGPDGSIRHFLGVLEDISLWKTEQQTRRELETQLFQAQKMEAIGALAGGIAHDFNNILTAIIGFAELLGQSSRQDEEDAVLIRHILTAGRRAKDLVAQILSFSRIQEQSQAVVDLSHVVGEALRLLRASLPATIEIHRSFEPALVLANPTQIHQVVLNLCTNAEHAMRGRPGRLGVSVRVVRTGTAGVPSDLPPGEYACLSVADTGHGMDEATRARIFERFFTTKKAGEGTGLGLSVVRSIVRNHLGVVCVDSTPGVGTRFDLYFPIARTAAEKTDTRPVASVRGAGQTIFVVDDEISILTFLGLRLERMGFRVRRFSDPLDVINAVVRLGQRADLIITDQTMPGMTGVSLLRQLRDAGCRTPAILSSGYRVPDEEGLSALADVTLIAKPFTGESLSNALAAVLRL</sequence>
<dbReference type="Gene3D" id="3.30.565.10">
    <property type="entry name" value="Histidine kinase-like ATPase, C-terminal domain"/>
    <property type="match status" value="1"/>
</dbReference>
<evidence type="ECO:0000256" key="4">
    <source>
        <dbReference type="ARBA" id="ARBA00022777"/>
    </source>
</evidence>
<evidence type="ECO:0000313" key="11">
    <source>
        <dbReference type="EMBL" id="OIR03716.1"/>
    </source>
</evidence>
<dbReference type="InterPro" id="IPR005467">
    <property type="entry name" value="His_kinase_dom"/>
</dbReference>
<evidence type="ECO:0000259" key="10">
    <source>
        <dbReference type="PROSITE" id="PS50113"/>
    </source>
</evidence>
<dbReference type="SMART" id="SM00086">
    <property type="entry name" value="PAC"/>
    <property type="match status" value="2"/>
</dbReference>
<evidence type="ECO:0000256" key="1">
    <source>
        <dbReference type="ARBA" id="ARBA00022553"/>
    </source>
</evidence>
<dbReference type="EMBL" id="MLJW01000063">
    <property type="protein sequence ID" value="OIR03716.1"/>
    <property type="molecule type" value="Genomic_DNA"/>
</dbReference>
<dbReference type="SUPFAM" id="SSF52172">
    <property type="entry name" value="CheY-like"/>
    <property type="match status" value="2"/>
</dbReference>
<dbReference type="InterPro" id="IPR000700">
    <property type="entry name" value="PAS-assoc_C"/>
</dbReference>
<dbReference type="InterPro" id="IPR000014">
    <property type="entry name" value="PAS"/>
</dbReference>
<dbReference type="InterPro" id="IPR035965">
    <property type="entry name" value="PAS-like_dom_sf"/>
</dbReference>
<dbReference type="Pfam" id="PF08447">
    <property type="entry name" value="PAS_3"/>
    <property type="match status" value="1"/>
</dbReference>
<feature type="domain" description="Histidine kinase" evidence="7">
    <location>
        <begin position="413"/>
        <end position="633"/>
    </location>
</feature>
<dbReference type="PROSITE" id="PS50112">
    <property type="entry name" value="PAS"/>
    <property type="match status" value="2"/>
</dbReference>